<gene>
    <name evidence="8" type="ORF">BJY28_003136</name>
</gene>
<dbReference type="Proteomes" id="UP000592181">
    <property type="component" value="Unassembled WGS sequence"/>
</dbReference>
<evidence type="ECO:0000256" key="3">
    <source>
        <dbReference type="ARBA" id="ARBA00022989"/>
    </source>
</evidence>
<keyword evidence="9" id="KW-1185">Reference proteome</keyword>
<dbReference type="GO" id="GO:0046677">
    <property type="term" value="P:response to antibiotic"/>
    <property type="evidence" value="ECO:0007669"/>
    <property type="project" value="UniProtKB-KW"/>
</dbReference>
<keyword evidence="4 6" id="KW-0472">Membrane</keyword>
<evidence type="ECO:0000256" key="5">
    <source>
        <dbReference type="ARBA" id="ARBA00023251"/>
    </source>
</evidence>
<feature type="transmembrane region" description="Helical" evidence="6">
    <location>
        <begin position="73"/>
        <end position="96"/>
    </location>
</feature>
<feature type="domain" description="ABC-2 type transporter transmembrane" evidence="7">
    <location>
        <begin position="64"/>
        <end position="255"/>
    </location>
</feature>
<evidence type="ECO:0000256" key="1">
    <source>
        <dbReference type="ARBA" id="ARBA00004141"/>
    </source>
</evidence>
<proteinExistence type="predicted"/>
<keyword evidence="2 6" id="KW-0812">Transmembrane</keyword>
<comment type="caution">
    <text evidence="8">The sequence shown here is derived from an EMBL/GenBank/DDBJ whole genome shotgun (WGS) entry which is preliminary data.</text>
</comment>
<evidence type="ECO:0000256" key="6">
    <source>
        <dbReference type="SAM" id="Phobius"/>
    </source>
</evidence>
<keyword evidence="5" id="KW-0046">Antibiotic resistance</keyword>
<dbReference type="GO" id="GO:0140359">
    <property type="term" value="F:ABC-type transporter activity"/>
    <property type="evidence" value="ECO:0007669"/>
    <property type="project" value="InterPro"/>
</dbReference>
<sequence length="262" mass="26775">MTTTDLPAVRPGIGAWWRLAVSEGKIVARDTPGLVIPLGMPVLIMVMTSLGVTEEDRADSAAAFGGMSALEGYVVPLTLTMVMALVGVVNMPSFLATHRRTGVLRRLSASPAHPMMVLVAQVLVSIAQSAIGIGLAVGTAVLAFDVELPENPLATLGTVALTAAAMYAIGMIVAAVSPTPSSSVAIGLVTFFAIMALGGGFGSRDALPDRLAEIGGYLPFGAGIDVIGAAWVGTVPDGDQLLALAVTGVVGLLVGVRLFRWQ</sequence>
<dbReference type="PIRSF" id="PIRSF006648">
    <property type="entry name" value="DrrB"/>
    <property type="match status" value="1"/>
</dbReference>
<comment type="subcellular location">
    <subcellularLocation>
        <location evidence="1">Membrane</location>
        <topology evidence="1">Multi-pass membrane protein</topology>
    </subcellularLocation>
</comment>
<evidence type="ECO:0000313" key="8">
    <source>
        <dbReference type="EMBL" id="NYG38667.1"/>
    </source>
</evidence>
<feature type="transmembrane region" description="Helical" evidence="6">
    <location>
        <begin position="117"/>
        <end position="144"/>
    </location>
</feature>
<dbReference type="InterPro" id="IPR052902">
    <property type="entry name" value="ABC-2_transporter"/>
</dbReference>
<dbReference type="GO" id="GO:0043190">
    <property type="term" value="C:ATP-binding cassette (ABC) transporter complex"/>
    <property type="evidence" value="ECO:0007669"/>
    <property type="project" value="InterPro"/>
</dbReference>
<dbReference type="EMBL" id="JACBZX010000001">
    <property type="protein sequence ID" value="NYG38667.1"/>
    <property type="molecule type" value="Genomic_DNA"/>
</dbReference>
<dbReference type="InterPro" id="IPR000412">
    <property type="entry name" value="ABC_2_transport"/>
</dbReference>
<feature type="transmembrane region" description="Helical" evidence="6">
    <location>
        <begin position="156"/>
        <end position="176"/>
    </location>
</feature>
<evidence type="ECO:0000259" key="7">
    <source>
        <dbReference type="Pfam" id="PF12698"/>
    </source>
</evidence>
<evidence type="ECO:0000256" key="4">
    <source>
        <dbReference type="ARBA" id="ARBA00023136"/>
    </source>
</evidence>
<keyword evidence="3 6" id="KW-1133">Transmembrane helix</keyword>
<evidence type="ECO:0000313" key="9">
    <source>
        <dbReference type="Proteomes" id="UP000592181"/>
    </source>
</evidence>
<protein>
    <submittedName>
        <fullName evidence="8">ABC-2 type transport system permease protein</fullName>
    </submittedName>
</protein>
<feature type="transmembrane region" description="Helical" evidence="6">
    <location>
        <begin position="241"/>
        <end position="259"/>
    </location>
</feature>
<reference evidence="8 9" key="1">
    <citation type="submission" date="2020-07" db="EMBL/GenBank/DDBJ databases">
        <title>Sequencing the genomes of 1000 actinobacteria strains.</title>
        <authorList>
            <person name="Klenk H.-P."/>
        </authorList>
    </citation>
    <scope>NUCLEOTIDE SEQUENCE [LARGE SCALE GENOMIC DNA]</scope>
    <source>
        <strain evidence="8 9">DSM 24723</strain>
    </source>
</reference>
<dbReference type="PRINTS" id="PR00164">
    <property type="entry name" value="ABC2TRNSPORT"/>
</dbReference>
<feature type="transmembrane region" description="Helical" evidence="6">
    <location>
        <begin position="183"/>
        <end position="201"/>
    </location>
</feature>
<feature type="transmembrane region" description="Helical" evidence="6">
    <location>
        <begin position="34"/>
        <end position="53"/>
    </location>
</feature>
<accession>A0A852X8C1</accession>
<dbReference type="AlphaFoldDB" id="A0A852X8C1"/>
<name>A0A852X8C1_9MICO</name>
<evidence type="ECO:0000256" key="2">
    <source>
        <dbReference type="ARBA" id="ARBA00022692"/>
    </source>
</evidence>
<dbReference type="PANTHER" id="PTHR43027:SF2">
    <property type="entry name" value="TRANSPORT PERMEASE PROTEIN"/>
    <property type="match status" value="1"/>
</dbReference>
<dbReference type="RefSeq" id="WP_179463825.1">
    <property type="nucleotide sequence ID" value="NZ_JACBZX010000001.1"/>
</dbReference>
<dbReference type="InterPro" id="IPR013525">
    <property type="entry name" value="ABC2_TM"/>
</dbReference>
<dbReference type="PANTHER" id="PTHR43027">
    <property type="entry name" value="DOXORUBICIN RESISTANCE ABC TRANSPORTER PERMEASE PROTEIN DRRC-RELATED"/>
    <property type="match status" value="1"/>
</dbReference>
<organism evidence="8 9">
    <name type="scientific">Janibacter alkaliphilus</name>
    <dbReference type="NCBI Taxonomy" id="1069963"/>
    <lineage>
        <taxon>Bacteria</taxon>
        <taxon>Bacillati</taxon>
        <taxon>Actinomycetota</taxon>
        <taxon>Actinomycetes</taxon>
        <taxon>Micrococcales</taxon>
        <taxon>Intrasporangiaceae</taxon>
        <taxon>Janibacter</taxon>
    </lineage>
</organism>
<dbReference type="Pfam" id="PF12698">
    <property type="entry name" value="ABC2_membrane_3"/>
    <property type="match status" value="1"/>
</dbReference>